<name>A0A4S8KVY0_DENBC</name>
<proteinExistence type="predicted"/>
<protein>
    <submittedName>
        <fullName evidence="2">Uncharacterized protein</fullName>
    </submittedName>
</protein>
<feature type="compositionally biased region" description="Polar residues" evidence="1">
    <location>
        <begin position="61"/>
        <end position="70"/>
    </location>
</feature>
<organism evidence="2 3">
    <name type="scientific">Dendrothele bispora (strain CBS 962.96)</name>
    <dbReference type="NCBI Taxonomy" id="1314807"/>
    <lineage>
        <taxon>Eukaryota</taxon>
        <taxon>Fungi</taxon>
        <taxon>Dikarya</taxon>
        <taxon>Basidiomycota</taxon>
        <taxon>Agaricomycotina</taxon>
        <taxon>Agaricomycetes</taxon>
        <taxon>Agaricomycetidae</taxon>
        <taxon>Agaricales</taxon>
        <taxon>Agaricales incertae sedis</taxon>
        <taxon>Dendrothele</taxon>
    </lineage>
</organism>
<accession>A0A4S8KVY0</accession>
<keyword evidence="3" id="KW-1185">Reference proteome</keyword>
<evidence type="ECO:0000313" key="2">
    <source>
        <dbReference type="EMBL" id="THU79668.1"/>
    </source>
</evidence>
<dbReference type="AlphaFoldDB" id="A0A4S8KVY0"/>
<gene>
    <name evidence="2" type="ORF">K435DRAFT_875218</name>
</gene>
<reference evidence="2 3" key="1">
    <citation type="journal article" date="2019" name="Nat. Ecol. Evol.">
        <title>Megaphylogeny resolves global patterns of mushroom evolution.</title>
        <authorList>
            <person name="Varga T."/>
            <person name="Krizsan K."/>
            <person name="Foldi C."/>
            <person name="Dima B."/>
            <person name="Sanchez-Garcia M."/>
            <person name="Sanchez-Ramirez S."/>
            <person name="Szollosi G.J."/>
            <person name="Szarkandi J.G."/>
            <person name="Papp V."/>
            <person name="Albert L."/>
            <person name="Andreopoulos W."/>
            <person name="Angelini C."/>
            <person name="Antonin V."/>
            <person name="Barry K.W."/>
            <person name="Bougher N.L."/>
            <person name="Buchanan P."/>
            <person name="Buyck B."/>
            <person name="Bense V."/>
            <person name="Catcheside P."/>
            <person name="Chovatia M."/>
            <person name="Cooper J."/>
            <person name="Damon W."/>
            <person name="Desjardin D."/>
            <person name="Finy P."/>
            <person name="Geml J."/>
            <person name="Haridas S."/>
            <person name="Hughes K."/>
            <person name="Justo A."/>
            <person name="Karasinski D."/>
            <person name="Kautmanova I."/>
            <person name="Kiss B."/>
            <person name="Kocsube S."/>
            <person name="Kotiranta H."/>
            <person name="LaButti K.M."/>
            <person name="Lechner B.E."/>
            <person name="Liimatainen K."/>
            <person name="Lipzen A."/>
            <person name="Lukacs Z."/>
            <person name="Mihaltcheva S."/>
            <person name="Morgado L.N."/>
            <person name="Niskanen T."/>
            <person name="Noordeloos M.E."/>
            <person name="Ohm R.A."/>
            <person name="Ortiz-Santana B."/>
            <person name="Ovrebo C."/>
            <person name="Racz N."/>
            <person name="Riley R."/>
            <person name="Savchenko A."/>
            <person name="Shiryaev A."/>
            <person name="Soop K."/>
            <person name="Spirin V."/>
            <person name="Szebenyi C."/>
            <person name="Tomsovsky M."/>
            <person name="Tulloss R.E."/>
            <person name="Uehling J."/>
            <person name="Grigoriev I.V."/>
            <person name="Vagvolgyi C."/>
            <person name="Papp T."/>
            <person name="Martin F.M."/>
            <person name="Miettinen O."/>
            <person name="Hibbett D.S."/>
            <person name="Nagy L.G."/>
        </authorList>
    </citation>
    <scope>NUCLEOTIDE SEQUENCE [LARGE SCALE GENOMIC DNA]</scope>
    <source>
        <strain evidence="2 3">CBS 962.96</strain>
    </source>
</reference>
<evidence type="ECO:0000313" key="3">
    <source>
        <dbReference type="Proteomes" id="UP000297245"/>
    </source>
</evidence>
<feature type="region of interest" description="Disordered" evidence="1">
    <location>
        <begin position="47"/>
        <end position="70"/>
    </location>
</feature>
<dbReference type="Proteomes" id="UP000297245">
    <property type="component" value="Unassembled WGS sequence"/>
</dbReference>
<evidence type="ECO:0000256" key="1">
    <source>
        <dbReference type="SAM" id="MobiDB-lite"/>
    </source>
</evidence>
<dbReference type="EMBL" id="ML179994">
    <property type="protein sequence ID" value="THU79668.1"/>
    <property type="molecule type" value="Genomic_DNA"/>
</dbReference>
<sequence>MSSTWTRTKDSCEEFTPSKDGFTTAPYYRVERGSSFYFDYQKGSVAKTEGGSPGFEPGTISWRSTLETGH</sequence>